<dbReference type="Proteomes" id="UP001152622">
    <property type="component" value="Chromosome 6"/>
</dbReference>
<proteinExistence type="predicted"/>
<dbReference type="EMBL" id="JAINUF010000006">
    <property type="protein sequence ID" value="KAJ8355917.1"/>
    <property type="molecule type" value="Genomic_DNA"/>
</dbReference>
<comment type="caution">
    <text evidence="1">The sequence shown here is derived from an EMBL/GenBank/DDBJ whole genome shotgun (WGS) entry which is preliminary data.</text>
</comment>
<name>A0A9Q1FCW0_SYNKA</name>
<evidence type="ECO:0000313" key="1">
    <source>
        <dbReference type="EMBL" id="KAJ8355917.1"/>
    </source>
</evidence>
<reference evidence="1" key="1">
    <citation type="journal article" date="2023" name="Science">
        <title>Genome structures resolve the early diversification of teleost fishes.</title>
        <authorList>
            <person name="Parey E."/>
            <person name="Louis A."/>
            <person name="Montfort J."/>
            <person name="Bouchez O."/>
            <person name="Roques C."/>
            <person name="Iampietro C."/>
            <person name="Lluch J."/>
            <person name="Castinel A."/>
            <person name="Donnadieu C."/>
            <person name="Desvignes T."/>
            <person name="Floi Bucao C."/>
            <person name="Jouanno E."/>
            <person name="Wen M."/>
            <person name="Mejri S."/>
            <person name="Dirks R."/>
            <person name="Jansen H."/>
            <person name="Henkel C."/>
            <person name="Chen W.J."/>
            <person name="Zahm M."/>
            <person name="Cabau C."/>
            <person name="Klopp C."/>
            <person name="Thompson A.W."/>
            <person name="Robinson-Rechavi M."/>
            <person name="Braasch I."/>
            <person name="Lecointre G."/>
            <person name="Bobe J."/>
            <person name="Postlethwait J.H."/>
            <person name="Berthelot C."/>
            <person name="Roest Crollius H."/>
            <person name="Guiguen Y."/>
        </authorList>
    </citation>
    <scope>NUCLEOTIDE SEQUENCE</scope>
    <source>
        <strain evidence="1">WJC10195</strain>
    </source>
</reference>
<sequence>MKAPVHTVNKGACVFSYAPTSFREPAAEGQSGQARPVASNFRALFARAASAKPRHYQSALPARLVRAASACLGSEIASRLSCVATL</sequence>
<protein>
    <submittedName>
        <fullName evidence="1">Uncharacterized protein</fullName>
    </submittedName>
</protein>
<organism evidence="1 2">
    <name type="scientific">Synaphobranchus kaupii</name>
    <name type="common">Kaup's arrowtooth eel</name>
    <dbReference type="NCBI Taxonomy" id="118154"/>
    <lineage>
        <taxon>Eukaryota</taxon>
        <taxon>Metazoa</taxon>
        <taxon>Chordata</taxon>
        <taxon>Craniata</taxon>
        <taxon>Vertebrata</taxon>
        <taxon>Euteleostomi</taxon>
        <taxon>Actinopterygii</taxon>
        <taxon>Neopterygii</taxon>
        <taxon>Teleostei</taxon>
        <taxon>Anguilliformes</taxon>
        <taxon>Synaphobranchidae</taxon>
        <taxon>Synaphobranchus</taxon>
    </lineage>
</organism>
<dbReference type="AlphaFoldDB" id="A0A9Q1FCW0"/>
<accession>A0A9Q1FCW0</accession>
<keyword evidence="2" id="KW-1185">Reference proteome</keyword>
<gene>
    <name evidence="1" type="ORF">SKAU_G00187110</name>
</gene>
<evidence type="ECO:0000313" key="2">
    <source>
        <dbReference type="Proteomes" id="UP001152622"/>
    </source>
</evidence>